<dbReference type="InterPro" id="IPR000944">
    <property type="entry name" value="Tscrpt_reg_Rrf2"/>
</dbReference>
<dbReference type="PANTHER" id="PTHR33221:SF15">
    <property type="entry name" value="HTH-TYPE TRANSCRIPTIONAL REGULATOR YWGB-RELATED"/>
    <property type="match status" value="1"/>
</dbReference>
<organism evidence="1">
    <name type="scientific">Campylobacter sp. CCS1377</name>
    <dbReference type="NCBI Taxonomy" id="3158229"/>
    <lineage>
        <taxon>Bacteria</taxon>
        <taxon>Pseudomonadati</taxon>
        <taxon>Campylobacterota</taxon>
        <taxon>Epsilonproteobacteria</taxon>
        <taxon>Campylobacterales</taxon>
        <taxon>Campylobacteraceae</taxon>
        <taxon>Campylobacter</taxon>
    </lineage>
</organism>
<dbReference type="Gene3D" id="1.10.10.10">
    <property type="entry name" value="Winged helix-like DNA-binding domain superfamily/Winged helix DNA-binding domain"/>
    <property type="match status" value="1"/>
</dbReference>
<dbReference type="NCBIfam" id="TIGR00738">
    <property type="entry name" value="rrf2_super"/>
    <property type="match status" value="1"/>
</dbReference>
<name>A0AAU7E7M6_9BACT</name>
<dbReference type="InterPro" id="IPR030489">
    <property type="entry name" value="TR_Rrf2-type_CS"/>
</dbReference>
<sequence length="135" mass="15117">MLFTKASEYALFSMIYISQKENPQDVDTMALELNIPKSFLAKILQTLAKDGLLKSFKGAKGGFALIKEPHEYTIKEIINSAEKKDINVFECSNGVCPNHKEECTLLSMLVNLQQKVDEFLESISLADIIKSNGKK</sequence>
<dbReference type="EMBL" id="CP155620">
    <property type="protein sequence ID" value="XBJ29945.1"/>
    <property type="molecule type" value="Genomic_DNA"/>
</dbReference>
<dbReference type="GO" id="GO:0005829">
    <property type="term" value="C:cytosol"/>
    <property type="evidence" value="ECO:0007669"/>
    <property type="project" value="TreeGrafter"/>
</dbReference>
<reference evidence="1" key="1">
    <citation type="submission" date="2024-05" db="EMBL/GenBank/DDBJ databases">
        <title>Campylobacter coli isolated from environmental waters in Slovenia.</title>
        <authorList>
            <person name="Zautner A.E."/>
            <person name="Bunk B."/>
            <person name="Riedel T."/>
            <person name="Sproeer C."/>
        </authorList>
    </citation>
    <scope>NUCLEOTIDE SEQUENCE</scope>
    <source>
        <strain evidence="1">CCS1377</strain>
    </source>
</reference>
<dbReference type="Pfam" id="PF02082">
    <property type="entry name" value="Rrf2"/>
    <property type="match status" value="1"/>
</dbReference>
<dbReference type="GO" id="GO:0003700">
    <property type="term" value="F:DNA-binding transcription factor activity"/>
    <property type="evidence" value="ECO:0007669"/>
    <property type="project" value="TreeGrafter"/>
</dbReference>
<dbReference type="PROSITE" id="PS51197">
    <property type="entry name" value="HTH_RRF2_2"/>
    <property type="match status" value="1"/>
</dbReference>
<dbReference type="PANTHER" id="PTHR33221">
    <property type="entry name" value="WINGED HELIX-TURN-HELIX TRANSCRIPTIONAL REGULATOR, RRF2 FAMILY"/>
    <property type="match status" value="1"/>
</dbReference>
<dbReference type="AlphaFoldDB" id="A0AAU7E7M6"/>
<dbReference type="SUPFAM" id="SSF46785">
    <property type="entry name" value="Winged helix' DNA-binding domain"/>
    <property type="match status" value="1"/>
</dbReference>
<accession>A0AAU7E7M6</accession>
<gene>
    <name evidence="1" type="ORF">AAH949_03690</name>
</gene>
<dbReference type="PROSITE" id="PS01332">
    <property type="entry name" value="HTH_RRF2_1"/>
    <property type="match status" value="1"/>
</dbReference>
<protein>
    <submittedName>
        <fullName evidence="1">RrF2 family transcriptional regulator</fullName>
    </submittedName>
</protein>
<evidence type="ECO:0000313" key="1">
    <source>
        <dbReference type="EMBL" id="XBJ29945.1"/>
    </source>
</evidence>
<dbReference type="InterPro" id="IPR036388">
    <property type="entry name" value="WH-like_DNA-bd_sf"/>
</dbReference>
<proteinExistence type="predicted"/>
<dbReference type="RefSeq" id="WP_134239124.1">
    <property type="nucleotide sequence ID" value="NZ_CP155620.1"/>
</dbReference>
<dbReference type="InterPro" id="IPR036390">
    <property type="entry name" value="WH_DNA-bd_sf"/>
</dbReference>